<protein>
    <submittedName>
        <fullName evidence="3">Lia operon protein LiaF</fullName>
    </submittedName>
</protein>
<accession>A0ABX5EPT2</accession>
<dbReference type="Pfam" id="PF09922">
    <property type="entry name" value="LiaF-like_C"/>
    <property type="match status" value="1"/>
</dbReference>
<feature type="transmembrane region" description="Helical" evidence="1">
    <location>
        <begin position="105"/>
        <end position="122"/>
    </location>
</feature>
<evidence type="ECO:0000313" key="4">
    <source>
        <dbReference type="Proteomes" id="UP000238836"/>
    </source>
</evidence>
<evidence type="ECO:0000313" key="3">
    <source>
        <dbReference type="EMBL" id="PRZ14884.1"/>
    </source>
</evidence>
<keyword evidence="1" id="KW-1133">Transmembrane helix</keyword>
<feature type="transmembrane region" description="Helical" evidence="1">
    <location>
        <begin position="66"/>
        <end position="98"/>
    </location>
</feature>
<name>A0ABX5EPT2_9BACL</name>
<keyword evidence="4" id="KW-1185">Reference proteome</keyword>
<evidence type="ECO:0000259" key="2">
    <source>
        <dbReference type="Pfam" id="PF09922"/>
    </source>
</evidence>
<keyword evidence="1" id="KW-0812">Transmembrane</keyword>
<feature type="transmembrane region" description="Helical" evidence="1">
    <location>
        <begin position="128"/>
        <end position="144"/>
    </location>
</feature>
<keyword evidence="1" id="KW-0472">Membrane</keyword>
<gene>
    <name evidence="3" type="ORF">CLV36_105200</name>
</gene>
<dbReference type="EMBL" id="PVTZ01000005">
    <property type="protein sequence ID" value="PRZ14884.1"/>
    <property type="molecule type" value="Genomic_DNA"/>
</dbReference>
<comment type="caution">
    <text evidence="3">The sequence shown here is derived from an EMBL/GenBank/DDBJ whole genome shotgun (WGS) entry which is preliminary data.</text>
</comment>
<dbReference type="InterPro" id="IPR047793">
    <property type="entry name" value="LiaF_C"/>
</dbReference>
<dbReference type="NCBIfam" id="NF040535">
    <property type="entry name" value="LiaF_C_term"/>
    <property type="match status" value="1"/>
</dbReference>
<organism evidence="3 4">
    <name type="scientific">Laceyella sediminis</name>
    <dbReference type="NCBI Taxonomy" id="573074"/>
    <lineage>
        <taxon>Bacteria</taxon>
        <taxon>Bacillati</taxon>
        <taxon>Bacillota</taxon>
        <taxon>Bacilli</taxon>
        <taxon>Bacillales</taxon>
        <taxon>Thermoactinomycetaceae</taxon>
        <taxon>Laceyella</taxon>
    </lineage>
</organism>
<dbReference type="InterPro" id="IPR024425">
    <property type="entry name" value="LiaF-like_C"/>
</dbReference>
<proteinExistence type="predicted"/>
<feature type="domain" description="Cell wall-active antibiotics response LiaF-like C-terminal" evidence="2">
    <location>
        <begin position="178"/>
        <end position="288"/>
    </location>
</feature>
<reference evidence="3 4" key="1">
    <citation type="submission" date="2018-03" db="EMBL/GenBank/DDBJ databases">
        <title>Genomic Encyclopedia of Archaeal and Bacterial Type Strains, Phase II (KMG-II): from individual species to whole genera.</title>
        <authorList>
            <person name="Goeker M."/>
        </authorList>
    </citation>
    <scope>NUCLEOTIDE SEQUENCE [LARGE SCALE GENOMIC DNA]</scope>
    <source>
        <strain evidence="3 4">RHA1</strain>
    </source>
</reference>
<sequence>MAHGGVKYAYTHNRKQTGWKCDQRIEETCHHVGESERQDPCALSTRPYGNEGGSIVRLFQNRLAGWIILGAGALILWGLTDWFFVGSLVLFIIGIILLRNHRRKWGYGFLLLSAVVFISHLAEVEWGWIAFSILLVFFGYRLFTGRSQEETPEMDGGAHVPPADLIVKKSGSPNAMAGTLHLMNLRYDLVDLNRSAVVNDIKLDLSKAIIPEGESAIVISGLIGDVDIYVPDDLDVSVAATVSAGYLDILGHHQGGVNRQIMLETKGYEQARRKVKISISLLVGDVGVRQL</sequence>
<dbReference type="Proteomes" id="UP000238836">
    <property type="component" value="Unassembled WGS sequence"/>
</dbReference>
<evidence type="ECO:0000256" key="1">
    <source>
        <dbReference type="SAM" id="Phobius"/>
    </source>
</evidence>